<dbReference type="PANTHER" id="PTHR43133:SF65">
    <property type="entry name" value="ECF RNA POLYMERASE SIGMA FACTOR SIGG"/>
    <property type="match status" value="1"/>
</dbReference>
<dbReference type="InterPro" id="IPR032710">
    <property type="entry name" value="NTF2-like_dom_sf"/>
</dbReference>
<evidence type="ECO:0000313" key="10">
    <source>
        <dbReference type="Proteomes" id="UP001501470"/>
    </source>
</evidence>
<sequence>MITGHITGADLDAHRVELTGYCYRMLGSPFDAEDAVQETMLRAWRAAGRFDERRATLRTWLYSIATNVCLDVLRAAGRRALAADLAPAAVPGSGFGAPLPESAFVSPVPDARVLPAADPAELAVRRETIRLAFVAALQVLPPKQRAVLILRDVLAWSAAEVATLLDSTVPAVNSALQRARAALPSVPHQRQPAGQLDQRLLDRYVHAFTNHDVDALVSLLHEDATMSMPPFSWWLSGRDAIAATMRASDACRGDVLIQVRANGGPAFGQYRDGRPFALLLLTGGPLITSSVAFLGRADLFPLFDLPAGAVASAAPRQRH</sequence>
<dbReference type="Pfam" id="PF04542">
    <property type="entry name" value="Sigma70_r2"/>
    <property type="match status" value="1"/>
</dbReference>
<dbReference type="CDD" id="cd06171">
    <property type="entry name" value="Sigma70_r4"/>
    <property type="match status" value="1"/>
</dbReference>
<dbReference type="NCBIfam" id="NF006089">
    <property type="entry name" value="PRK08241.1"/>
    <property type="match status" value="1"/>
</dbReference>
<dbReference type="Proteomes" id="UP001501470">
    <property type="component" value="Unassembled WGS sequence"/>
</dbReference>
<name>A0ABN2A8J7_9ACTN</name>
<organism evidence="9 10">
    <name type="scientific">Dactylosporangium maewongense</name>
    <dbReference type="NCBI Taxonomy" id="634393"/>
    <lineage>
        <taxon>Bacteria</taxon>
        <taxon>Bacillati</taxon>
        <taxon>Actinomycetota</taxon>
        <taxon>Actinomycetes</taxon>
        <taxon>Micromonosporales</taxon>
        <taxon>Micromonosporaceae</taxon>
        <taxon>Dactylosporangium</taxon>
    </lineage>
</organism>
<dbReference type="InterPro" id="IPR014284">
    <property type="entry name" value="RNA_pol_sigma-70_dom"/>
</dbReference>
<evidence type="ECO:0000259" key="8">
    <source>
        <dbReference type="Pfam" id="PF12680"/>
    </source>
</evidence>
<evidence type="ECO:0000256" key="3">
    <source>
        <dbReference type="ARBA" id="ARBA00023015"/>
    </source>
</evidence>
<evidence type="ECO:0000313" key="9">
    <source>
        <dbReference type="EMBL" id="GAA1513088.1"/>
    </source>
</evidence>
<dbReference type="InterPro" id="IPR039425">
    <property type="entry name" value="RNA_pol_sigma-70-like"/>
</dbReference>
<dbReference type="PANTHER" id="PTHR43133">
    <property type="entry name" value="RNA POLYMERASE ECF-TYPE SIGMA FACTO"/>
    <property type="match status" value="1"/>
</dbReference>
<dbReference type="Pfam" id="PF08281">
    <property type="entry name" value="Sigma70_r4_2"/>
    <property type="match status" value="1"/>
</dbReference>
<dbReference type="SUPFAM" id="SSF88659">
    <property type="entry name" value="Sigma3 and sigma4 domains of RNA polymerase sigma factors"/>
    <property type="match status" value="1"/>
</dbReference>
<dbReference type="InterPro" id="IPR013324">
    <property type="entry name" value="RNA_pol_sigma_r3/r4-like"/>
</dbReference>
<feature type="domain" description="SnoaL-like" evidence="8">
    <location>
        <begin position="202"/>
        <end position="254"/>
    </location>
</feature>
<comment type="caution">
    <text evidence="9">The sequence shown here is derived from an EMBL/GenBank/DDBJ whole genome shotgun (WGS) entry which is preliminary data.</text>
</comment>
<dbReference type="Gene3D" id="1.10.1740.10">
    <property type="match status" value="1"/>
</dbReference>
<dbReference type="InterPro" id="IPR007627">
    <property type="entry name" value="RNA_pol_sigma70_r2"/>
</dbReference>
<dbReference type="InterPro" id="IPR013249">
    <property type="entry name" value="RNA_pol_sigma70_r4_t2"/>
</dbReference>
<keyword evidence="10" id="KW-1185">Reference proteome</keyword>
<dbReference type="InterPro" id="IPR014305">
    <property type="entry name" value="RNA_pol_sigma-G_actinobac"/>
</dbReference>
<keyword evidence="3" id="KW-0805">Transcription regulation</keyword>
<reference evidence="9 10" key="1">
    <citation type="journal article" date="2019" name="Int. J. Syst. Evol. Microbiol.">
        <title>The Global Catalogue of Microorganisms (GCM) 10K type strain sequencing project: providing services to taxonomists for standard genome sequencing and annotation.</title>
        <authorList>
            <consortium name="The Broad Institute Genomics Platform"/>
            <consortium name="The Broad Institute Genome Sequencing Center for Infectious Disease"/>
            <person name="Wu L."/>
            <person name="Ma J."/>
        </authorList>
    </citation>
    <scope>NUCLEOTIDE SEQUENCE [LARGE SCALE GENOMIC DNA]</scope>
    <source>
        <strain evidence="9 10">JCM 15933</strain>
    </source>
</reference>
<keyword evidence="5" id="KW-0804">Transcription</keyword>
<gene>
    <name evidence="9" type="ORF">GCM10009827_029460</name>
</gene>
<dbReference type="SUPFAM" id="SSF88946">
    <property type="entry name" value="Sigma2 domain of RNA polymerase sigma factors"/>
    <property type="match status" value="1"/>
</dbReference>
<evidence type="ECO:0000256" key="5">
    <source>
        <dbReference type="ARBA" id="ARBA00023163"/>
    </source>
</evidence>
<dbReference type="InterPro" id="IPR013325">
    <property type="entry name" value="RNA_pol_sigma_r2"/>
</dbReference>
<keyword evidence="4" id="KW-0731">Sigma factor</keyword>
<protein>
    <submittedName>
        <fullName evidence="9">Sigma-70 family RNA polymerase sigma factor</fullName>
    </submittedName>
</protein>
<dbReference type="EMBL" id="BAAAQD010000005">
    <property type="protein sequence ID" value="GAA1513088.1"/>
    <property type="molecule type" value="Genomic_DNA"/>
</dbReference>
<evidence type="ECO:0000259" key="7">
    <source>
        <dbReference type="Pfam" id="PF08281"/>
    </source>
</evidence>
<accession>A0ABN2A8J7</accession>
<comment type="subunit">
    <text evidence="2">Interacts transiently with the RNA polymerase catalytic core formed by RpoA, RpoB, RpoC and RpoZ (2 alpha, 1 beta, 1 beta' and 1 omega subunit) to form the RNA polymerase holoenzyme that can initiate transcription.</text>
</comment>
<dbReference type="RefSeq" id="WP_344502431.1">
    <property type="nucleotide sequence ID" value="NZ_BAAAQD010000005.1"/>
</dbReference>
<evidence type="ECO:0000259" key="6">
    <source>
        <dbReference type="Pfam" id="PF04542"/>
    </source>
</evidence>
<feature type="domain" description="RNA polymerase sigma factor 70 region 4 type 2" evidence="7">
    <location>
        <begin position="131"/>
        <end position="183"/>
    </location>
</feature>
<evidence type="ECO:0000256" key="2">
    <source>
        <dbReference type="ARBA" id="ARBA00011344"/>
    </source>
</evidence>
<dbReference type="InterPro" id="IPR037401">
    <property type="entry name" value="SnoaL-like"/>
</dbReference>
<dbReference type="InterPro" id="IPR036388">
    <property type="entry name" value="WH-like_DNA-bd_sf"/>
</dbReference>
<dbReference type="NCBIfam" id="TIGR02960">
    <property type="entry name" value="SigX5"/>
    <property type="match status" value="1"/>
</dbReference>
<dbReference type="Gene3D" id="3.10.450.50">
    <property type="match status" value="1"/>
</dbReference>
<evidence type="ECO:0000256" key="4">
    <source>
        <dbReference type="ARBA" id="ARBA00023082"/>
    </source>
</evidence>
<feature type="domain" description="RNA polymerase sigma-70 region 2" evidence="6">
    <location>
        <begin position="13"/>
        <end position="79"/>
    </location>
</feature>
<dbReference type="SUPFAM" id="SSF54427">
    <property type="entry name" value="NTF2-like"/>
    <property type="match status" value="1"/>
</dbReference>
<proteinExistence type="inferred from homology"/>
<dbReference type="Pfam" id="PF12680">
    <property type="entry name" value="SnoaL_2"/>
    <property type="match status" value="1"/>
</dbReference>
<dbReference type="NCBIfam" id="TIGR02937">
    <property type="entry name" value="sigma70-ECF"/>
    <property type="match status" value="1"/>
</dbReference>
<evidence type="ECO:0000256" key="1">
    <source>
        <dbReference type="ARBA" id="ARBA00010641"/>
    </source>
</evidence>
<dbReference type="Gene3D" id="1.10.10.10">
    <property type="entry name" value="Winged helix-like DNA-binding domain superfamily/Winged helix DNA-binding domain"/>
    <property type="match status" value="1"/>
</dbReference>
<comment type="similarity">
    <text evidence="1">Belongs to the sigma-70 factor family. ECF subfamily.</text>
</comment>